<dbReference type="Pfam" id="PF00929">
    <property type="entry name" value="RNase_T"/>
    <property type="match status" value="1"/>
</dbReference>
<dbReference type="Ensembl" id="ENSACAT00000013906.3">
    <property type="protein sequence ID" value="ENSACAP00000013626.3"/>
    <property type="gene ID" value="ENSACAG00000013905.3"/>
</dbReference>
<dbReference type="Gene3D" id="3.30.420.10">
    <property type="entry name" value="Ribonuclease H-like superfamily/Ribonuclease H"/>
    <property type="match status" value="1"/>
</dbReference>
<evidence type="ECO:0000256" key="2">
    <source>
        <dbReference type="ARBA" id="ARBA00022801"/>
    </source>
</evidence>
<sequence length="132" mass="14317">MSGSPLNPEYTSCVAIDCEMVGTGPGGKTSELARCTVVSYDGDVIYDKYIHPELPVVDYRTPWSGITHRHMENATPFKVAQGEVSMGPENQSLHIIILLLFTAGVPKLRPGGRMQPIEANYPAPMAEGGWAK</sequence>
<dbReference type="GO" id="GO:0004527">
    <property type="term" value="F:exonuclease activity"/>
    <property type="evidence" value="ECO:0007669"/>
    <property type="project" value="InterPro"/>
</dbReference>
<evidence type="ECO:0000313" key="5">
    <source>
        <dbReference type="Proteomes" id="UP000001646"/>
    </source>
</evidence>
<dbReference type="AlphaFoldDB" id="H9GKD7"/>
<dbReference type="PANTHER" id="PTHR12801:SF57">
    <property type="entry name" value="APOPTOSIS-ENHANCING NUCLEASE"/>
    <property type="match status" value="1"/>
</dbReference>
<accession>H9GKD7</accession>
<dbReference type="SUPFAM" id="SSF53098">
    <property type="entry name" value="Ribonuclease H-like"/>
    <property type="match status" value="1"/>
</dbReference>
<reference evidence="4" key="2">
    <citation type="submission" date="2025-08" db="UniProtKB">
        <authorList>
            <consortium name="Ensembl"/>
        </authorList>
    </citation>
    <scope>IDENTIFICATION</scope>
</reference>
<dbReference type="InterPro" id="IPR047021">
    <property type="entry name" value="REXO1/3/4-like"/>
</dbReference>
<dbReference type="InterPro" id="IPR013520">
    <property type="entry name" value="Ribonucl_H"/>
</dbReference>
<dbReference type="STRING" id="28377.ENSACAP00000013626"/>
<dbReference type="Bgee" id="ENSACAG00000013905">
    <property type="expression patterns" value="Expressed in ovary and 11 other cell types or tissues"/>
</dbReference>
<dbReference type="InterPro" id="IPR036397">
    <property type="entry name" value="RNaseH_sf"/>
</dbReference>
<evidence type="ECO:0000256" key="1">
    <source>
        <dbReference type="ARBA" id="ARBA00022722"/>
    </source>
</evidence>
<keyword evidence="2" id="KW-0378">Hydrolase</keyword>
<dbReference type="InterPro" id="IPR012337">
    <property type="entry name" value="RNaseH-like_sf"/>
</dbReference>
<reference evidence="4" key="3">
    <citation type="submission" date="2025-09" db="UniProtKB">
        <authorList>
            <consortium name="Ensembl"/>
        </authorList>
    </citation>
    <scope>IDENTIFICATION</scope>
</reference>
<dbReference type="PANTHER" id="PTHR12801">
    <property type="entry name" value="RNA EXONUCLEASE REXO1 / RECO3 FAMILY MEMBER-RELATED"/>
    <property type="match status" value="1"/>
</dbReference>
<reference evidence="4" key="1">
    <citation type="submission" date="2009-12" db="EMBL/GenBank/DDBJ databases">
        <title>The Genome Sequence of Anolis carolinensis (Green Anole Lizard).</title>
        <authorList>
            <consortium name="The Genome Sequencing Platform"/>
            <person name="Di Palma F."/>
            <person name="Alfoldi J."/>
            <person name="Heiman D."/>
            <person name="Young S."/>
            <person name="Grabherr M."/>
            <person name="Johnson J."/>
            <person name="Lander E.S."/>
            <person name="Lindblad-Toh K."/>
        </authorList>
    </citation>
    <scope>NUCLEOTIDE SEQUENCE [LARGE SCALE GENOMIC DNA]</scope>
    <source>
        <strain evidence="4">JBL SC #1</strain>
    </source>
</reference>
<keyword evidence="5" id="KW-1185">Reference proteome</keyword>
<dbReference type="Proteomes" id="UP000001646">
    <property type="component" value="Unplaced"/>
</dbReference>
<dbReference type="GO" id="GO:0003676">
    <property type="term" value="F:nucleic acid binding"/>
    <property type="evidence" value="ECO:0007669"/>
    <property type="project" value="InterPro"/>
</dbReference>
<protein>
    <recommendedName>
        <fullName evidence="3">Exonuclease domain-containing protein</fullName>
    </recommendedName>
</protein>
<name>H9GKD7_ANOCA</name>
<dbReference type="InParanoid" id="H9GKD7"/>
<keyword evidence="1" id="KW-0540">Nuclease</keyword>
<feature type="domain" description="Exonuclease" evidence="3">
    <location>
        <begin position="14"/>
        <end position="82"/>
    </location>
</feature>
<evidence type="ECO:0000313" key="4">
    <source>
        <dbReference type="Ensembl" id="ENSACAP00000013626.3"/>
    </source>
</evidence>
<dbReference type="eggNOG" id="KOG2249">
    <property type="taxonomic scope" value="Eukaryota"/>
</dbReference>
<dbReference type="HOGENOM" id="CLU_022453_0_0_1"/>
<organism evidence="4 5">
    <name type="scientific">Anolis carolinensis</name>
    <name type="common">Green anole</name>
    <name type="synonym">American chameleon</name>
    <dbReference type="NCBI Taxonomy" id="28377"/>
    <lineage>
        <taxon>Eukaryota</taxon>
        <taxon>Metazoa</taxon>
        <taxon>Chordata</taxon>
        <taxon>Craniata</taxon>
        <taxon>Vertebrata</taxon>
        <taxon>Euteleostomi</taxon>
        <taxon>Lepidosauria</taxon>
        <taxon>Squamata</taxon>
        <taxon>Bifurcata</taxon>
        <taxon>Unidentata</taxon>
        <taxon>Episquamata</taxon>
        <taxon>Toxicofera</taxon>
        <taxon>Iguania</taxon>
        <taxon>Dactyloidae</taxon>
        <taxon>Anolis</taxon>
    </lineage>
</organism>
<dbReference type="GeneTree" id="ENSGT00940000160781"/>
<proteinExistence type="predicted"/>
<evidence type="ECO:0000259" key="3">
    <source>
        <dbReference type="Pfam" id="PF00929"/>
    </source>
</evidence>